<organism evidence="1 2">
    <name type="scientific">Gordonia liuliyuniae</name>
    <dbReference type="NCBI Taxonomy" id="2911517"/>
    <lineage>
        <taxon>Bacteria</taxon>
        <taxon>Bacillati</taxon>
        <taxon>Actinomycetota</taxon>
        <taxon>Actinomycetes</taxon>
        <taxon>Mycobacteriales</taxon>
        <taxon>Gordoniaceae</taxon>
        <taxon>Gordonia</taxon>
    </lineage>
</organism>
<proteinExistence type="predicted"/>
<evidence type="ECO:0000313" key="2">
    <source>
        <dbReference type="Proteomes" id="UP001200110"/>
    </source>
</evidence>
<name>A0ABS9IQW0_9ACTN</name>
<dbReference type="Gene3D" id="3.50.50.60">
    <property type="entry name" value="FAD/NAD(P)-binding domain"/>
    <property type="match status" value="1"/>
</dbReference>
<dbReference type="Pfam" id="PF05834">
    <property type="entry name" value="Lycopene_cycl"/>
    <property type="match status" value="1"/>
</dbReference>
<reference evidence="1 2" key="1">
    <citation type="submission" date="2022-01" db="EMBL/GenBank/DDBJ databases">
        <authorList>
            <person name="Huang Y."/>
        </authorList>
    </citation>
    <scope>NUCLEOTIDE SEQUENCE [LARGE SCALE GENOMIC DNA]</scope>
    <source>
        <strain evidence="1 2">HY366</strain>
    </source>
</reference>
<dbReference type="SUPFAM" id="SSF51905">
    <property type="entry name" value="FAD/NAD(P)-binding domain"/>
    <property type="match status" value="1"/>
</dbReference>
<protein>
    <submittedName>
        <fullName evidence="1">Lycopene cyclase family protein</fullName>
    </submittedName>
</protein>
<dbReference type="InterPro" id="IPR036188">
    <property type="entry name" value="FAD/NAD-bd_sf"/>
</dbReference>
<accession>A0ABS9IQW0</accession>
<gene>
    <name evidence="1" type="ORF">L5G33_05620</name>
</gene>
<evidence type="ECO:0000313" key="1">
    <source>
        <dbReference type="EMBL" id="MCF8587949.1"/>
    </source>
</evidence>
<dbReference type="RefSeq" id="WP_236997189.1">
    <property type="nucleotide sequence ID" value="NZ_JAKKOR010000005.1"/>
</dbReference>
<comment type="caution">
    <text evidence="1">The sequence shown here is derived from an EMBL/GenBank/DDBJ whole genome shotgun (WGS) entry which is preliminary data.</text>
</comment>
<keyword evidence="2" id="KW-1185">Reference proteome</keyword>
<dbReference type="PANTHER" id="PTHR39757:SF5">
    <property type="entry name" value="OS02G0190600 PROTEIN"/>
    <property type="match status" value="1"/>
</dbReference>
<dbReference type="EMBL" id="JAKKOR010000005">
    <property type="protein sequence ID" value="MCF8587949.1"/>
    <property type="molecule type" value="Genomic_DNA"/>
</dbReference>
<sequence length="379" mass="41038">MTTIYDVAVVGAGPAGRVLAHRALAAGLRVAVVDPAPDRRWSATYGVYTADLPDWFDSSVIAASAPSVTVFTPTEQVVPHAYAILDTALFQDALTLDGADVFDRYAATLSARLVTCADGSHVRARYVVDARGARAADHPARPRQTAAGSVTHSDDPTMVLMDWRPAHRLPITGAPASFSYRVALGGGRRLVEETCLVGAPPIDVDVLAERNRLRTAQPRVDEVVDFPLLADTRPWARTANSPLRFGAAGGLMHPATGYSVGQSVRASDVVVEAILAARDPHEALWSTRARLAYRLRTLGLRVLLSLRPDELVAFFDAFFRTDPILQHRYLCGRDDAVGVLRTMAAVFAQAPIPLRVRVAASTVCWRPCNTRRLSRRASS</sequence>
<dbReference type="PANTHER" id="PTHR39757">
    <property type="match status" value="1"/>
</dbReference>
<dbReference type="Proteomes" id="UP001200110">
    <property type="component" value="Unassembled WGS sequence"/>
</dbReference>